<keyword evidence="3" id="KW-1185">Reference proteome</keyword>
<protein>
    <submittedName>
        <fullName evidence="2">Uncharacterized protein</fullName>
    </submittedName>
</protein>
<name>A0ABW3BCX5_9ACTN</name>
<dbReference type="EMBL" id="JBHTHR010000143">
    <property type="protein sequence ID" value="MFD0801068.1"/>
    <property type="molecule type" value="Genomic_DNA"/>
</dbReference>
<comment type="caution">
    <text evidence="2">The sequence shown here is derived from an EMBL/GenBank/DDBJ whole genome shotgun (WGS) entry which is preliminary data.</text>
</comment>
<proteinExistence type="predicted"/>
<sequence>MPRELPLNIRSCCQMTAMFRLSRGLTTTQGSVSALAMYVSVSPGHSRKGLSWETRSVSMGRPRPASAAAGAPLSSTASAAAPLMIGSFLNSIHLVSPPDRSGDRRLQMPPSHVMAAPVM</sequence>
<organism evidence="2 3">
    <name type="scientific">Streptomonospora algeriensis</name>
    <dbReference type="NCBI Taxonomy" id="995084"/>
    <lineage>
        <taxon>Bacteria</taxon>
        <taxon>Bacillati</taxon>
        <taxon>Actinomycetota</taxon>
        <taxon>Actinomycetes</taxon>
        <taxon>Streptosporangiales</taxon>
        <taxon>Nocardiopsidaceae</taxon>
        <taxon>Streptomonospora</taxon>
    </lineage>
</organism>
<reference evidence="3" key="1">
    <citation type="journal article" date="2019" name="Int. J. Syst. Evol. Microbiol.">
        <title>The Global Catalogue of Microorganisms (GCM) 10K type strain sequencing project: providing services to taxonomists for standard genome sequencing and annotation.</title>
        <authorList>
            <consortium name="The Broad Institute Genomics Platform"/>
            <consortium name="The Broad Institute Genome Sequencing Center for Infectious Disease"/>
            <person name="Wu L."/>
            <person name="Ma J."/>
        </authorList>
    </citation>
    <scope>NUCLEOTIDE SEQUENCE [LARGE SCALE GENOMIC DNA]</scope>
    <source>
        <strain evidence="3">CCUG 63369</strain>
    </source>
</reference>
<accession>A0ABW3BCX5</accession>
<evidence type="ECO:0000256" key="1">
    <source>
        <dbReference type="SAM" id="MobiDB-lite"/>
    </source>
</evidence>
<gene>
    <name evidence="2" type="ORF">ACFQZU_07025</name>
</gene>
<dbReference type="Proteomes" id="UP001596956">
    <property type="component" value="Unassembled WGS sequence"/>
</dbReference>
<feature type="region of interest" description="Disordered" evidence="1">
    <location>
        <begin position="96"/>
        <end position="119"/>
    </location>
</feature>
<evidence type="ECO:0000313" key="3">
    <source>
        <dbReference type="Proteomes" id="UP001596956"/>
    </source>
</evidence>
<evidence type="ECO:0000313" key="2">
    <source>
        <dbReference type="EMBL" id="MFD0801068.1"/>
    </source>
</evidence>